<dbReference type="GO" id="GO:0008732">
    <property type="term" value="F:L-allo-threonine aldolase activity"/>
    <property type="evidence" value="ECO:0007669"/>
    <property type="project" value="TreeGrafter"/>
</dbReference>
<sequence>MDQTPAIIDLRSDTVSKPTPAMREAMARAEVGDDCYGDDPSVIALEAQVAERLGKAAALFVPTGTMANQLAVSGQTRPGEAIGCVAEAHVQVHEDAAHARISGVQACSLGNRRGFEPADLEARIREESCGWPRLSLAWMENTLGLAGGRLWPLESMTAIGELAHRHGRRVHLDGARLWNAHVATGVPLAELAGPADSVTVCMSKGLGCPAGSLLVGDAELIAGARGTRHAFGGSMRQAGVLAAAGLHALEHHIDRLADDHRRARRLWDGLRALDCWRAVEPETNMAIFELEAGRDAEQLCAPLREAGVLCYPNKYSEIRLVVHLGIDDAAVEAVIERARRVLA</sequence>
<dbReference type="InterPro" id="IPR015422">
    <property type="entry name" value="PyrdxlP-dep_Trfase_small"/>
</dbReference>
<evidence type="ECO:0000256" key="1">
    <source>
        <dbReference type="ARBA" id="ARBA00001933"/>
    </source>
</evidence>
<dbReference type="PIRSF" id="PIRSF017617">
    <property type="entry name" value="Thr_aldolase"/>
    <property type="match status" value="1"/>
</dbReference>
<dbReference type="FunFam" id="3.40.640.10:FF:000030">
    <property type="entry name" value="Low-specificity L-threonine aldolase"/>
    <property type="match status" value="1"/>
</dbReference>
<dbReference type="AlphaFoldDB" id="A6FZZ7"/>
<evidence type="ECO:0000256" key="4">
    <source>
        <dbReference type="ARBA" id="ARBA00023239"/>
    </source>
</evidence>
<evidence type="ECO:0000313" key="8">
    <source>
        <dbReference type="Proteomes" id="UP000005801"/>
    </source>
</evidence>
<dbReference type="GO" id="GO:0005829">
    <property type="term" value="C:cytosol"/>
    <property type="evidence" value="ECO:0007669"/>
    <property type="project" value="TreeGrafter"/>
</dbReference>
<dbReference type="Pfam" id="PF01212">
    <property type="entry name" value="Beta_elim_lyase"/>
    <property type="match status" value="1"/>
</dbReference>
<feature type="domain" description="Aromatic amino acid beta-eliminating lyase/threonine aldolase" evidence="6">
    <location>
        <begin position="9"/>
        <end position="290"/>
    </location>
</feature>
<dbReference type="InterPro" id="IPR001597">
    <property type="entry name" value="ArAA_b-elim_lyase/Thr_aldolase"/>
</dbReference>
<organism evidence="7 8">
    <name type="scientific">Plesiocystis pacifica SIR-1</name>
    <dbReference type="NCBI Taxonomy" id="391625"/>
    <lineage>
        <taxon>Bacteria</taxon>
        <taxon>Pseudomonadati</taxon>
        <taxon>Myxococcota</taxon>
        <taxon>Polyangia</taxon>
        <taxon>Nannocystales</taxon>
        <taxon>Nannocystaceae</taxon>
        <taxon>Plesiocystis</taxon>
    </lineage>
</organism>
<gene>
    <name evidence="7" type="ORF">PPSIR1_12463</name>
</gene>
<dbReference type="SUPFAM" id="SSF53383">
    <property type="entry name" value="PLP-dependent transferases"/>
    <property type="match status" value="1"/>
</dbReference>
<evidence type="ECO:0000313" key="7">
    <source>
        <dbReference type="EMBL" id="EDM80694.1"/>
    </source>
</evidence>
<name>A6FZZ7_9BACT</name>
<comment type="caution">
    <text evidence="7">The sequence shown here is derived from an EMBL/GenBank/DDBJ whole genome shotgun (WGS) entry which is preliminary data.</text>
</comment>
<dbReference type="eggNOG" id="COG2008">
    <property type="taxonomic scope" value="Bacteria"/>
</dbReference>
<protein>
    <submittedName>
        <fullName evidence="7">Threonine aldolase</fullName>
    </submittedName>
</protein>
<dbReference type="PANTHER" id="PTHR48097">
    <property type="entry name" value="L-THREONINE ALDOLASE-RELATED"/>
    <property type="match status" value="1"/>
</dbReference>
<dbReference type="Gene3D" id="3.40.640.10">
    <property type="entry name" value="Type I PLP-dependent aspartate aminotransferase-like (Major domain)"/>
    <property type="match status" value="1"/>
</dbReference>
<dbReference type="RefSeq" id="WP_006970046.1">
    <property type="nucleotide sequence ID" value="NZ_ABCS01000008.1"/>
</dbReference>
<dbReference type="InterPro" id="IPR015424">
    <property type="entry name" value="PyrdxlP-dep_Trfase"/>
</dbReference>
<reference evidence="7 8" key="1">
    <citation type="submission" date="2007-06" db="EMBL/GenBank/DDBJ databases">
        <authorList>
            <person name="Shimkets L."/>
            <person name="Ferriera S."/>
            <person name="Johnson J."/>
            <person name="Kravitz S."/>
            <person name="Beeson K."/>
            <person name="Sutton G."/>
            <person name="Rogers Y.-H."/>
            <person name="Friedman R."/>
            <person name="Frazier M."/>
            <person name="Venter J.C."/>
        </authorList>
    </citation>
    <scope>NUCLEOTIDE SEQUENCE [LARGE SCALE GENOMIC DNA]</scope>
    <source>
        <strain evidence="7 8">SIR-1</strain>
    </source>
</reference>
<dbReference type="Gene3D" id="3.90.1150.10">
    <property type="entry name" value="Aspartate Aminotransferase, domain 1"/>
    <property type="match status" value="1"/>
</dbReference>
<keyword evidence="3" id="KW-0663">Pyridoxal phosphate</keyword>
<dbReference type="PANTHER" id="PTHR48097:SF9">
    <property type="entry name" value="L-THREONINE ALDOLASE"/>
    <property type="match status" value="1"/>
</dbReference>
<accession>A6FZZ7</accession>
<dbReference type="STRING" id="391625.PPSIR1_12463"/>
<evidence type="ECO:0000259" key="6">
    <source>
        <dbReference type="Pfam" id="PF01212"/>
    </source>
</evidence>
<proteinExistence type="inferred from homology"/>
<evidence type="ECO:0000256" key="3">
    <source>
        <dbReference type="ARBA" id="ARBA00022898"/>
    </source>
</evidence>
<evidence type="ECO:0000256" key="5">
    <source>
        <dbReference type="PIRSR" id="PIRSR017617-1"/>
    </source>
</evidence>
<dbReference type="EMBL" id="ABCS01000008">
    <property type="protein sequence ID" value="EDM80694.1"/>
    <property type="molecule type" value="Genomic_DNA"/>
</dbReference>
<feature type="modified residue" description="N6-(pyridoxal phosphate)lysine" evidence="5">
    <location>
        <position position="204"/>
    </location>
</feature>
<dbReference type="GO" id="GO:0006567">
    <property type="term" value="P:L-threonine catabolic process"/>
    <property type="evidence" value="ECO:0007669"/>
    <property type="project" value="TreeGrafter"/>
</dbReference>
<dbReference type="Proteomes" id="UP000005801">
    <property type="component" value="Unassembled WGS sequence"/>
</dbReference>
<dbReference type="InterPro" id="IPR023603">
    <property type="entry name" value="Low_specificity_L-TA-like"/>
</dbReference>
<dbReference type="NCBIfam" id="NF041359">
    <property type="entry name" value="GntG_guanitoxin"/>
    <property type="match status" value="1"/>
</dbReference>
<comment type="cofactor">
    <cofactor evidence="1">
        <name>pyridoxal 5'-phosphate</name>
        <dbReference type="ChEBI" id="CHEBI:597326"/>
    </cofactor>
</comment>
<evidence type="ECO:0000256" key="2">
    <source>
        <dbReference type="ARBA" id="ARBA00006966"/>
    </source>
</evidence>
<keyword evidence="4" id="KW-0456">Lyase</keyword>
<dbReference type="InterPro" id="IPR015421">
    <property type="entry name" value="PyrdxlP-dep_Trfase_major"/>
</dbReference>
<keyword evidence="8" id="KW-1185">Reference proteome</keyword>
<dbReference type="GO" id="GO:0006545">
    <property type="term" value="P:glycine biosynthetic process"/>
    <property type="evidence" value="ECO:0007669"/>
    <property type="project" value="TreeGrafter"/>
</dbReference>
<comment type="similarity">
    <text evidence="2">Belongs to the threonine aldolase family.</text>
</comment>